<evidence type="ECO:0000313" key="8">
    <source>
        <dbReference type="EMBL" id="KAG5579508.1"/>
    </source>
</evidence>
<dbReference type="Gene3D" id="3.40.5.90">
    <property type="entry name" value="CDGSH iron-sulfur domain, mitoNEET-type"/>
    <property type="match status" value="1"/>
</dbReference>
<evidence type="ECO:0000256" key="2">
    <source>
        <dbReference type="ARBA" id="ARBA00022723"/>
    </source>
</evidence>
<dbReference type="GO" id="GO:0046872">
    <property type="term" value="F:metal ion binding"/>
    <property type="evidence" value="ECO:0007669"/>
    <property type="project" value="UniProtKB-KW"/>
</dbReference>
<keyword evidence="9" id="KW-1185">Reference proteome</keyword>
<gene>
    <name evidence="8" type="ORF">H5410_050135</name>
</gene>
<dbReference type="GO" id="GO:0051537">
    <property type="term" value="F:2 iron, 2 sulfur cluster binding"/>
    <property type="evidence" value="ECO:0007669"/>
    <property type="project" value="UniProtKB-KW"/>
</dbReference>
<keyword evidence="2" id="KW-0479">Metal-binding</keyword>
<dbReference type="InterPro" id="IPR042216">
    <property type="entry name" value="MitoNEET_CISD"/>
</dbReference>
<evidence type="ECO:0000256" key="6">
    <source>
        <dbReference type="SAM" id="MobiDB-lite"/>
    </source>
</evidence>
<comment type="cofactor">
    <cofactor evidence="5">
        <name>[2Fe-2S] cluster</name>
        <dbReference type="ChEBI" id="CHEBI:190135"/>
    </cofactor>
</comment>
<dbReference type="InterPro" id="IPR018967">
    <property type="entry name" value="FeS-contain_CDGSH-typ"/>
</dbReference>
<dbReference type="EMBL" id="JACXVP010000010">
    <property type="protein sequence ID" value="KAG5579508.1"/>
    <property type="molecule type" value="Genomic_DNA"/>
</dbReference>
<dbReference type="SMART" id="SM00704">
    <property type="entry name" value="ZnF_CDGSH"/>
    <property type="match status" value="1"/>
</dbReference>
<dbReference type="GO" id="GO:0005741">
    <property type="term" value="C:mitochondrial outer membrane"/>
    <property type="evidence" value="ECO:0007669"/>
    <property type="project" value="TreeGrafter"/>
</dbReference>
<evidence type="ECO:0000256" key="1">
    <source>
        <dbReference type="ARBA" id="ARBA00022714"/>
    </source>
</evidence>
<evidence type="ECO:0000259" key="7">
    <source>
        <dbReference type="SMART" id="SM00704"/>
    </source>
</evidence>
<accession>A0A9J5WWQ3</accession>
<dbReference type="Proteomes" id="UP000824120">
    <property type="component" value="Chromosome 10"/>
</dbReference>
<evidence type="ECO:0000256" key="4">
    <source>
        <dbReference type="ARBA" id="ARBA00023014"/>
    </source>
</evidence>
<keyword evidence="4" id="KW-0411">Iron-sulfur</keyword>
<dbReference type="AlphaFoldDB" id="A0A9J5WWQ3"/>
<dbReference type="PANTHER" id="PTHR13680">
    <property type="entry name" value="CDGSH IRON-SULFUR DOMAIN-CONTAINING PROTEIN 1"/>
    <property type="match status" value="1"/>
</dbReference>
<proteinExistence type="predicted"/>
<dbReference type="GO" id="GO:0010506">
    <property type="term" value="P:regulation of autophagy"/>
    <property type="evidence" value="ECO:0007669"/>
    <property type="project" value="InterPro"/>
</dbReference>
<reference evidence="8 9" key="1">
    <citation type="submission" date="2020-09" db="EMBL/GenBank/DDBJ databases">
        <title>De no assembly of potato wild relative species, Solanum commersonii.</title>
        <authorList>
            <person name="Cho K."/>
        </authorList>
    </citation>
    <scope>NUCLEOTIDE SEQUENCE [LARGE SCALE GENOMIC DNA]</scope>
    <source>
        <strain evidence="8">LZ3.2</strain>
        <tissue evidence="8">Leaf</tissue>
    </source>
</reference>
<keyword evidence="3" id="KW-0408">Iron</keyword>
<comment type="caution">
    <text evidence="8">The sequence shown here is derived from an EMBL/GenBank/DDBJ whole genome shotgun (WGS) entry which is preliminary data.</text>
</comment>
<protein>
    <recommendedName>
        <fullName evidence="7">Iron-binding zinc finger CDGSH type domain-containing protein</fullName>
    </recommendedName>
</protein>
<evidence type="ECO:0000256" key="3">
    <source>
        <dbReference type="ARBA" id="ARBA00023004"/>
    </source>
</evidence>
<sequence>MASIIQGAGFSLSSFTATRPRRMAPVVRAEAINPDSNKDEPKLVLHTVDVTKLSKTVTSYCRCWKSGSFPQCDGSHVKHNEITGDNVGPLDLKK</sequence>
<dbReference type="Pfam" id="PF09360">
    <property type="entry name" value="zf-CDGSH"/>
    <property type="match status" value="1"/>
</dbReference>
<keyword evidence="1" id="KW-0001">2Fe-2S</keyword>
<dbReference type="InterPro" id="IPR045131">
    <property type="entry name" value="CISD1/2"/>
</dbReference>
<feature type="domain" description="Iron-binding zinc finger CDGSH type" evidence="7">
    <location>
        <begin position="46"/>
        <end position="82"/>
    </location>
</feature>
<dbReference type="OrthoDB" id="449252at2759"/>
<dbReference type="FunFam" id="3.40.5.90:FF:000001">
    <property type="entry name" value="CDGSH iron-sulfur domain-containing protein 1"/>
    <property type="match status" value="1"/>
</dbReference>
<dbReference type="PANTHER" id="PTHR13680:SF5">
    <property type="entry name" value="CDGSH IRON-SULFUR DOMAIN-CONTAINING PROTEIN 1"/>
    <property type="match status" value="1"/>
</dbReference>
<evidence type="ECO:0000256" key="5">
    <source>
        <dbReference type="ARBA" id="ARBA00034078"/>
    </source>
</evidence>
<name>A0A9J5WWQ3_SOLCO</name>
<evidence type="ECO:0000313" key="9">
    <source>
        <dbReference type="Proteomes" id="UP000824120"/>
    </source>
</evidence>
<organism evidence="8 9">
    <name type="scientific">Solanum commersonii</name>
    <name type="common">Commerson's wild potato</name>
    <name type="synonym">Commerson's nightshade</name>
    <dbReference type="NCBI Taxonomy" id="4109"/>
    <lineage>
        <taxon>Eukaryota</taxon>
        <taxon>Viridiplantae</taxon>
        <taxon>Streptophyta</taxon>
        <taxon>Embryophyta</taxon>
        <taxon>Tracheophyta</taxon>
        <taxon>Spermatophyta</taxon>
        <taxon>Magnoliopsida</taxon>
        <taxon>eudicotyledons</taxon>
        <taxon>Gunneridae</taxon>
        <taxon>Pentapetalae</taxon>
        <taxon>asterids</taxon>
        <taxon>lamiids</taxon>
        <taxon>Solanales</taxon>
        <taxon>Solanaceae</taxon>
        <taxon>Solanoideae</taxon>
        <taxon>Solaneae</taxon>
        <taxon>Solanum</taxon>
    </lineage>
</organism>
<feature type="region of interest" description="Disordered" evidence="6">
    <location>
        <begin position="75"/>
        <end position="94"/>
    </location>
</feature>